<name>A0ABR8RDB7_9BACI</name>
<protein>
    <submittedName>
        <fullName evidence="2">Uncharacterized protein</fullName>
    </submittedName>
</protein>
<dbReference type="EMBL" id="JACSQO010000010">
    <property type="protein sequence ID" value="MBD7945788.1"/>
    <property type="molecule type" value="Genomic_DNA"/>
</dbReference>
<evidence type="ECO:0000313" key="3">
    <source>
        <dbReference type="Proteomes" id="UP000640786"/>
    </source>
</evidence>
<feature type="signal peptide" evidence="1">
    <location>
        <begin position="1"/>
        <end position="22"/>
    </location>
</feature>
<gene>
    <name evidence="2" type="ORF">H9650_16890</name>
</gene>
<reference evidence="2 3" key="1">
    <citation type="submission" date="2020-08" db="EMBL/GenBank/DDBJ databases">
        <title>A Genomic Blueprint of the Chicken Gut Microbiome.</title>
        <authorList>
            <person name="Gilroy R."/>
            <person name="Ravi A."/>
            <person name="Getino M."/>
            <person name="Pursley I."/>
            <person name="Horton D.L."/>
            <person name="Alikhan N.-F."/>
            <person name="Baker D."/>
            <person name="Gharbi K."/>
            <person name="Hall N."/>
            <person name="Watson M."/>
            <person name="Adriaenssens E.M."/>
            <person name="Foster-Nyarko E."/>
            <person name="Jarju S."/>
            <person name="Secka A."/>
            <person name="Antonio M."/>
            <person name="Oren A."/>
            <person name="Chaudhuri R."/>
            <person name="La Ragione R.M."/>
            <person name="Hildebrand F."/>
            <person name="Pallen M.J."/>
        </authorList>
    </citation>
    <scope>NUCLEOTIDE SEQUENCE [LARGE SCALE GENOMIC DNA]</scope>
    <source>
        <strain evidence="2 3">Sa2BUA9</strain>
    </source>
</reference>
<comment type="caution">
    <text evidence="2">The sequence shown here is derived from an EMBL/GenBank/DDBJ whole genome shotgun (WGS) entry which is preliminary data.</text>
</comment>
<dbReference type="Proteomes" id="UP000640786">
    <property type="component" value="Unassembled WGS sequence"/>
</dbReference>
<organism evidence="2 3">
    <name type="scientific">Psychrobacillus faecigallinarum</name>
    <dbReference type="NCBI Taxonomy" id="2762235"/>
    <lineage>
        <taxon>Bacteria</taxon>
        <taxon>Bacillati</taxon>
        <taxon>Bacillota</taxon>
        <taxon>Bacilli</taxon>
        <taxon>Bacillales</taxon>
        <taxon>Bacillaceae</taxon>
        <taxon>Psychrobacillus</taxon>
    </lineage>
</organism>
<proteinExistence type="predicted"/>
<feature type="chain" id="PRO_5046815105" evidence="1">
    <location>
        <begin position="23"/>
        <end position="283"/>
    </location>
</feature>
<evidence type="ECO:0000256" key="1">
    <source>
        <dbReference type="SAM" id="SignalP"/>
    </source>
</evidence>
<keyword evidence="3" id="KW-1185">Reference proteome</keyword>
<evidence type="ECO:0000313" key="2">
    <source>
        <dbReference type="EMBL" id="MBD7945788.1"/>
    </source>
</evidence>
<keyword evidence="1" id="KW-0732">Signal</keyword>
<dbReference type="RefSeq" id="WP_144538699.1">
    <property type="nucleotide sequence ID" value="NZ_JACSQO010000010.1"/>
</dbReference>
<accession>A0ABR8RDB7</accession>
<sequence length="283" mass="30826">MIKKLSKAVLVGVLALGITATANTSAEAATHKVMWGKTELKVGQIGKVTILADTDLVKIGANGSLSKVRTLKKGEEYRVYTYKSSNGGLYGLGASSFVQKGSKVKYETPSKSKLALLNKEVNGGLVPKAGMKLTYSPSFTENTKRDFVTTVIKEDGYIQTILTVPGKQYESYVYNEINNVEGKQIFSFGVNHTDWGLFAIEFPLIEGKQTKEIFYDEENNRVTQNIDVISTTSTVKVKAGTFQNVVIFKSKEYGVTFYLAPGVGIIKAVGNDGNTVGELISFK</sequence>